<sequence>MATHFARGILTEGRLVSVRLSTACHDAARRMPEHRRSRFLASRALLAELLFMLYGTHELPEMLTQPEGRPVFADPELPRFSIAYTGNIVGVALTTEGDCGLDMELRRATHGFHGGQHAHDAYPLSSNEALWVRNQNDPNEARAQLITLRQAVRKLCGCASDDASLLQLLPGSGRLRVTRGTRVEAVSDAEDVLIWSVAATPAIERLKFWEFDSREGWHTLADVPERANEPAARLMRLTSLPTEKAYPLS</sequence>
<protein>
    <submittedName>
        <fullName evidence="1">Phosphopantetheinyl transferase</fullName>
    </submittedName>
</protein>
<evidence type="ECO:0000313" key="1">
    <source>
        <dbReference type="EMBL" id="MDR9891877.1"/>
    </source>
</evidence>
<reference evidence="1" key="1">
    <citation type="submission" date="2022-12" db="EMBL/GenBank/DDBJ databases">
        <title>NDM-1 containing novel ST 2018 Pseudenterobacter timonensis.</title>
        <authorList>
            <person name="Halder G."/>
            <person name="Mandal S."/>
            <person name="Dutta S."/>
        </authorList>
    </citation>
    <scope>NUCLEOTIDE SEQUENCE</scope>
    <source>
        <strain evidence="1">CNCI147</strain>
    </source>
</reference>
<dbReference type="GO" id="GO:0000287">
    <property type="term" value="F:magnesium ion binding"/>
    <property type="evidence" value="ECO:0007669"/>
    <property type="project" value="InterPro"/>
</dbReference>
<dbReference type="RefSeq" id="WP_310827032.1">
    <property type="nucleotide sequence ID" value="NZ_JAQGEC010000016.1"/>
</dbReference>
<comment type="caution">
    <text evidence="1">The sequence shown here is derived from an EMBL/GenBank/DDBJ whole genome shotgun (WGS) entry which is preliminary data.</text>
</comment>
<proteinExistence type="predicted"/>
<dbReference type="AlphaFoldDB" id="A0AAE4DQK7"/>
<dbReference type="Gene3D" id="3.90.470.20">
    <property type="entry name" value="4'-phosphopantetheinyl transferase domain"/>
    <property type="match status" value="1"/>
</dbReference>
<evidence type="ECO:0000313" key="2">
    <source>
        <dbReference type="Proteomes" id="UP001248822"/>
    </source>
</evidence>
<dbReference type="Proteomes" id="UP001248822">
    <property type="component" value="Unassembled WGS sequence"/>
</dbReference>
<organism evidence="1 2">
    <name type="scientific">Pseudenterobacter timonensis</name>
    <dbReference type="NCBI Taxonomy" id="1755099"/>
    <lineage>
        <taxon>Bacteria</taxon>
        <taxon>Pseudomonadati</taxon>
        <taxon>Pseudomonadota</taxon>
        <taxon>Gammaproteobacteria</taxon>
        <taxon>Enterobacterales</taxon>
        <taxon>Enterobacteriaceae</taxon>
        <taxon>Pseudenterobacter</taxon>
    </lineage>
</organism>
<name>A0AAE4DQK7_9ENTR</name>
<keyword evidence="1" id="KW-0808">Transferase</keyword>
<gene>
    <name evidence="1" type="ORF">O7047_16770</name>
</gene>
<accession>A0AAE4DQK7</accession>
<dbReference type="EMBL" id="JAQGEC010000016">
    <property type="protein sequence ID" value="MDR9891877.1"/>
    <property type="molecule type" value="Genomic_DNA"/>
</dbReference>
<dbReference type="GO" id="GO:0008897">
    <property type="term" value="F:holo-[acyl-carrier-protein] synthase activity"/>
    <property type="evidence" value="ECO:0007669"/>
    <property type="project" value="InterPro"/>
</dbReference>
<dbReference type="InterPro" id="IPR037143">
    <property type="entry name" value="4-PPantetheinyl_Trfase_dom_sf"/>
</dbReference>